<keyword evidence="9" id="KW-0223">Dioxygenase</keyword>
<dbReference type="Pfam" id="PF00111">
    <property type="entry name" value="Fer2"/>
    <property type="match status" value="1"/>
</dbReference>
<gene>
    <name evidence="9" type="ORF">C6P64_15230</name>
</gene>
<dbReference type="Proteomes" id="UP000238589">
    <property type="component" value="Unassembled WGS sequence"/>
</dbReference>
<feature type="domain" description="2Fe-2S ferredoxin-type" evidence="7">
    <location>
        <begin position="237"/>
        <end position="320"/>
    </location>
</feature>
<dbReference type="InterPro" id="IPR036010">
    <property type="entry name" value="2Fe-2S_ferredoxin-like_sf"/>
</dbReference>
<dbReference type="Pfam" id="PF00970">
    <property type="entry name" value="FAD_binding_6"/>
    <property type="match status" value="1"/>
</dbReference>
<dbReference type="PROSITE" id="PS00197">
    <property type="entry name" value="2FE2S_FER_1"/>
    <property type="match status" value="1"/>
</dbReference>
<dbReference type="GO" id="GO:0046872">
    <property type="term" value="F:metal ion binding"/>
    <property type="evidence" value="ECO:0007669"/>
    <property type="project" value="UniProtKB-KW"/>
</dbReference>
<dbReference type="Pfam" id="PF00175">
    <property type="entry name" value="NAD_binding_1"/>
    <property type="match status" value="1"/>
</dbReference>
<dbReference type="GO" id="GO:0051537">
    <property type="term" value="F:2 iron, 2 sulfur cluster binding"/>
    <property type="evidence" value="ECO:0007669"/>
    <property type="project" value="UniProtKB-KW"/>
</dbReference>
<reference evidence="9 10" key="1">
    <citation type="submission" date="2018-03" db="EMBL/GenBank/DDBJ databases">
        <title>Comparative genomics illustrates the genes involved in a hyperalkaliphilic mechanisms of Serpentinomonas isolated from highly-alkaline calcium-rich serpentinized springs.</title>
        <authorList>
            <person name="Suzuki S."/>
            <person name="Ishii S."/>
            <person name="Walworth N."/>
            <person name="Bird L."/>
            <person name="Kuenen J.G."/>
            <person name="Nealson K.H."/>
        </authorList>
    </citation>
    <scope>NUCLEOTIDE SEQUENCE [LARGE SCALE GENOMIC DNA]</scope>
    <source>
        <strain evidence="9 10">P1</strain>
    </source>
</reference>
<dbReference type="PROSITE" id="PS51384">
    <property type="entry name" value="FAD_FR"/>
    <property type="match status" value="1"/>
</dbReference>
<dbReference type="InterPro" id="IPR017927">
    <property type="entry name" value="FAD-bd_FR_type"/>
</dbReference>
<dbReference type="InterPro" id="IPR006058">
    <property type="entry name" value="2Fe2S_fd_BS"/>
</dbReference>
<keyword evidence="10" id="KW-1185">Reference proteome</keyword>
<dbReference type="InterPro" id="IPR001433">
    <property type="entry name" value="OxRdtase_FAD/NAD-bd"/>
</dbReference>
<dbReference type="SUPFAM" id="SSF63380">
    <property type="entry name" value="Riboflavin synthase domain-like"/>
    <property type="match status" value="1"/>
</dbReference>
<dbReference type="RefSeq" id="WP_105749405.1">
    <property type="nucleotide sequence ID" value="NZ_PVLQ01000077.1"/>
</dbReference>
<keyword evidence="3" id="KW-0479">Metal-binding</keyword>
<dbReference type="PANTHER" id="PTHR47354:SF1">
    <property type="entry name" value="CARNITINE MONOOXYGENASE REDUCTASE SUBUNIT"/>
    <property type="match status" value="1"/>
</dbReference>
<evidence type="ECO:0000259" key="7">
    <source>
        <dbReference type="PROSITE" id="PS51085"/>
    </source>
</evidence>
<dbReference type="InterPro" id="IPR050415">
    <property type="entry name" value="MRET"/>
</dbReference>
<dbReference type="PANTHER" id="PTHR47354">
    <property type="entry name" value="NADH OXIDOREDUCTASE HCR"/>
    <property type="match status" value="1"/>
</dbReference>
<evidence type="ECO:0000256" key="1">
    <source>
        <dbReference type="ARBA" id="ARBA00022630"/>
    </source>
</evidence>
<dbReference type="GO" id="GO:0051213">
    <property type="term" value="F:dioxygenase activity"/>
    <property type="evidence" value="ECO:0007669"/>
    <property type="project" value="UniProtKB-KW"/>
</dbReference>
<evidence type="ECO:0000313" key="10">
    <source>
        <dbReference type="Proteomes" id="UP000238589"/>
    </source>
</evidence>
<dbReference type="Gene3D" id="2.40.30.10">
    <property type="entry name" value="Translation factors"/>
    <property type="match status" value="1"/>
</dbReference>
<keyword evidence="6" id="KW-0411">Iron-sulfur</keyword>
<dbReference type="InterPro" id="IPR017938">
    <property type="entry name" value="Riboflavin_synthase-like_b-brl"/>
</dbReference>
<proteinExistence type="predicted"/>
<organism evidence="9 10">
    <name type="scientific">Malikia granosa</name>
    <dbReference type="NCBI Taxonomy" id="263067"/>
    <lineage>
        <taxon>Bacteria</taxon>
        <taxon>Pseudomonadati</taxon>
        <taxon>Pseudomonadota</taxon>
        <taxon>Betaproteobacteria</taxon>
        <taxon>Burkholderiales</taxon>
        <taxon>Comamonadaceae</taxon>
        <taxon>Malikia</taxon>
    </lineage>
</organism>
<dbReference type="InterPro" id="IPR008333">
    <property type="entry name" value="Cbr1-like_FAD-bd_dom"/>
</dbReference>
<dbReference type="InterPro" id="IPR001041">
    <property type="entry name" value="2Fe-2S_ferredoxin-type"/>
</dbReference>
<name>A0A2S9K1G7_9BURK</name>
<evidence type="ECO:0000259" key="8">
    <source>
        <dbReference type="PROSITE" id="PS51384"/>
    </source>
</evidence>
<dbReference type="AlphaFoldDB" id="A0A2S9K1G7"/>
<evidence type="ECO:0000313" key="9">
    <source>
        <dbReference type="EMBL" id="PRD64290.1"/>
    </source>
</evidence>
<dbReference type="SUPFAM" id="SSF52343">
    <property type="entry name" value="Ferredoxin reductase-like, C-terminal NADP-linked domain"/>
    <property type="match status" value="1"/>
</dbReference>
<dbReference type="Gene3D" id="3.10.20.30">
    <property type="match status" value="1"/>
</dbReference>
<sequence length="320" mass="34973">MTTDETMRPLLVTHKEFIATDTVLFELKSPDSLPLARFTAGAHIAVRVPNGAMRHYSLCSNPDEADHYQLAVKREADGRGGSQSLVDEVNVGDTLMAGTPSNLFGLSDKAKSFILVAGGIGITPMRAMIHSLRAEGLRSFKLYYLTRTPESAAFLNELRSPELASSVVVHHTHGDPAKTFDLWSVFEKPQAGVHVYCCGPKRLMDEVKDMTGHWPSSAVHFESFGADTKPHADDKPFEVELAKAGKTLLVLANRSILDALRDHGIRVPSSCESGTCGSCKVRLLKGEADHRDLALLPEEQEDHIMVCVSRAKSDTLVLDL</sequence>
<feature type="domain" description="FAD-binding FR-type" evidence="8">
    <location>
        <begin position="5"/>
        <end position="107"/>
    </location>
</feature>
<dbReference type="OrthoDB" id="370747at2"/>
<dbReference type="InterPro" id="IPR012675">
    <property type="entry name" value="Beta-grasp_dom_sf"/>
</dbReference>
<comment type="caution">
    <text evidence="9">The sequence shown here is derived from an EMBL/GenBank/DDBJ whole genome shotgun (WGS) entry which is preliminary data.</text>
</comment>
<dbReference type="PRINTS" id="PR00409">
    <property type="entry name" value="PHDIOXRDTASE"/>
</dbReference>
<dbReference type="CDD" id="cd06185">
    <property type="entry name" value="PDR_like"/>
    <property type="match status" value="1"/>
</dbReference>
<evidence type="ECO:0000256" key="3">
    <source>
        <dbReference type="ARBA" id="ARBA00022723"/>
    </source>
</evidence>
<keyword evidence="1" id="KW-0285">Flavoprotein</keyword>
<dbReference type="CDD" id="cd00207">
    <property type="entry name" value="fer2"/>
    <property type="match status" value="1"/>
</dbReference>
<evidence type="ECO:0000256" key="2">
    <source>
        <dbReference type="ARBA" id="ARBA00022714"/>
    </source>
</evidence>
<keyword evidence="2" id="KW-0001">2Fe-2S</keyword>
<accession>A0A2S9K1G7</accession>
<dbReference type="SUPFAM" id="SSF54292">
    <property type="entry name" value="2Fe-2S ferredoxin-like"/>
    <property type="match status" value="1"/>
</dbReference>
<dbReference type="PROSITE" id="PS51085">
    <property type="entry name" value="2FE2S_FER_2"/>
    <property type="match status" value="1"/>
</dbReference>
<protein>
    <submittedName>
        <fullName evidence="9">Phthalate 4,5-dioxygenase</fullName>
    </submittedName>
</protein>
<keyword evidence="5" id="KW-0408">Iron</keyword>
<dbReference type="EMBL" id="PVLQ01000077">
    <property type="protein sequence ID" value="PRD64290.1"/>
    <property type="molecule type" value="Genomic_DNA"/>
</dbReference>
<keyword evidence="4" id="KW-0560">Oxidoreductase</keyword>
<evidence type="ECO:0000256" key="6">
    <source>
        <dbReference type="ARBA" id="ARBA00023014"/>
    </source>
</evidence>
<evidence type="ECO:0000256" key="4">
    <source>
        <dbReference type="ARBA" id="ARBA00023002"/>
    </source>
</evidence>
<evidence type="ECO:0000256" key="5">
    <source>
        <dbReference type="ARBA" id="ARBA00023004"/>
    </source>
</evidence>
<dbReference type="InterPro" id="IPR039261">
    <property type="entry name" value="FNR_nucleotide-bd"/>
</dbReference>
<dbReference type="Gene3D" id="3.40.50.80">
    <property type="entry name" value="Nucleotide-binding domain of ferredoxin-NADP reductase (FNR) module"/>
    <property type="match status" value="1"/>
</dbReference>